<reference evidence="2 3" key="1">
    <citation type="submission" date="2024-09" db="EMBL/GenBank/DDBJ databases">
        <authorList>
            <person name="Sun Q."/>
            <person name="Mori K."/>
        </authorList>
    </citation>
    <scope>NUCLEOTIDE SEQUENCE [LARGE SCALE GENOMIC DNA]</scope>
    <source>
        <strain evidence="2 3">JCM 13503</strain>
    </source>
</reference>
<protein>
    <submittedName>
        <fullName evidence="2">Uncharacterized protein</fullName>
    </submittedName>
</protein>
<keyword evidence="3" id="KW-1185">Reference proteome</keyword>
<evidence type="ECO:0000256" key="1">
    <source>
        <dbReference type="SAM" id="MobiDB-lite"/>
    </source>
</evidence>
<accession>A0ABV6B7W5</accession>
<evidence type="ECO:0000313" key="2">
    <source>
        <dbReference type="EMBL" id="MFB9994478.1"/>
    </source>
</evidence>
<dbReference type="RefSeq" id="WP_380015358.1">
    <property type="nucleotide sequence ID" value="NZ_JBHLYR010000062.1"/>
</dbReference>
<proteinExistence type="predicted"/>
<evidence type="ECO:0000313" key="3">
    <source>
        <dbReference type="Proteomes" id="UP001589733"/>
    </source>
</evidence>
<comment type="caution">
    <text evidence="2">The sequence shown here is derived from an EMBL/GenBank/DDBJ whole genome shotgun (WGS) entry which is preliminary data.</text>
</comment>
<gene>
    <name evidence="2" type="ORF">ACFFLM_21205</name>
</gene>
<dbReference type="Proteomes" id="UP001589733">
    <property type="component" value="Unassembled WGS sequence"/>
</dbReference>
<dbReference type="EMBL" id="JBHLYR010000062">
    <property type="protein sequence ID" value="MFB9994478.1"/>
    <property type="molecule type" value="Genomic_DNA"/>
</dbReference>
<name>A0ABV6B7W5_9DEIO</name>
<sequence length="88" mass="9797">MGRPAKYHTPEAKRQAAAVRQKQHRERLKAVTTILPAGAVVLTEQQVSMAFRLLSSHKRMTPPIFPYEKKGLDELLMLLGGTVDVSSL</sequence>
<feature type="region of interest" description="Disordered" evidence="1">
    <location>
        <begin position="1"/>
        <end position="23"/>
    </location>
</feature>
<organism evidence="2 3">
    <name type="scientific">Deinococcus oregonensis</name>
    <dbReference type="NCBI Taxonomy" id="1805970"/>
    <lineage>
        <taxon>Bacteria</taxon>
        <taxon>Thermotogati</taxon>
        <taxon>Deinococcota</taxon>
        <taxon>Deinococci</taxon>
        <taxon>Deinococcales</taxon>
        <taxon>Deinococcaceae</taxon>
        <taxon>Deinococcus</taxon>
    </lineage>
</organism>